<name>A0AAN6PG25_9PEZI</name>
<reference evidence="3" key="1">
    <citation type="journal article" date="2023" name="Mol. Phylogenet. Evol.">
        <title>Genome-scale phylogeny and comparative genomics of the fungal order Sordariales.</title>
        <authorList>
            <person name="Hensen N."/>
            <person name="Bonometti L."/>
            <person name="Westerberg I."/>
            <person name="Brannstrom I.O."/>
            <person name="Guillou S."/>
            <person name="Cros-Aarteil S."/>
            <person name="Calhoun S."/>
            <person name="Haridas S."/>
            <person name="Kuo A."/>
            <person name="Mondo S."/>
            <person name="Pangilinan J."/>
            <person name="Riley R."/>
            <person name="LaButti K."/>
            <person name="Andreopoulos B."/>
            <person name="Lipzen A."/>
            <person name="Chen C."/>
            <person name="Yan M."/>
            <person name="Daum C."/>
            <person name="Ng V."/>
            <person name="Clum A."/>
            <person name="Steindorff A."/>
            <person name="Ohm R.A."/>
            <person name="Martin F."/>
            <person name="Silar P."/>
            <person name="Natvig D.O."/>
            <person name="Lalanne C."/>
            <person name="Gautier V."/>
            <person name="Ament-Velasquez S.L."/>
            <person name="Kruys A."/>
            <person name="Hutchinson M.I."/>
            <person name="Powell A.J."/>
            <person name="Barry K."/>
            <person name="Miller A.N."/>
            <person name="Grigoriev I.V."/>
            <person name="Debuchy R."/>
            <person name="Gladieux P."/>
            <person name="Hiltunen Thoren M."/>
            <person name="Johannesson H."/>
        </authorList>
    </citation>
    <scope>NUCLEOTIDE SEQUENCE [LARGE SCALE GENOMIC DNA]</scope>
    <source>
        <strain evidence="3">CBS 284.82</strain>
    </source>
</reference>
<sequence>MSDSEAAISKPLLSVRDILAFEDAELAEYMQRHRGPDGGFDLDDIERWDALPEDQRDKLAERLKFGAQQADEAMHSCPISAGQDAASQPLSRPSRFDRSPTVEVDPNEEIEQAKRFETAAYQDLINDGGQPAYPINLLEKVSEDPEPYREVLLPWQEYPDKGSLQWQEVFHRQFRRWQDFRAWQQDNRGIVNDEAGFLAFVDANDKAYAILGTTWQKMWPRETESRHRESLKEQWECQENKRKADHYWLRGGCKHTTFSEYADDQVQHRLARHGFTLTFKLPDDSTQQDQLTTWIEYLNFEYSWLDRYARLIEMRRREDIKAWQKLMDSGVLRRHETIDFLSITESQIQRQAELNKATSAVASAENAARSALGETEKAKHGRSRYSVQERVKRLAEAQSRLTAAKDSLKEVNERLHLIATFIWGQGPYWTAKRDLLRHELLVQWILDQRSSKI</sequence>
<protein>
    <submittedName>
        <fullName evidence="2">Uncharacterized protein</fullName>
    </submittedName>
</protein>
<feature type="region of interest" description="Disordered" evidence="1">
    <location>
        <begin position="80"/>
        <end position="103"/>
    </location>
</feature>
<dbReference type="Proteomes" id="UP001303115">
    <property type="component" value="Unassembled WGS sequence"/>
</dbReference>
<comment type="caution">
    <text evidence="2">The sequence shown here is derived from an EMBL/GenBank/DDBJ whole genome shotgun (WGS) entry which is preliminary data.</text>
</comment>
<dbReference type="EMBL" id="MU854402">
    <property type="protein sequence ID" value="KAK4039345.1"/>
    <property type="molecule type" value="Genomic_DNA"/>
</dbReference>
<evidence type="ECO:0000313" key="3">
    <source>
        <dbReference type="Proteomes" id="UP001303115"/>
    </source>
</evidence>
<evidence type="ECO:0000313" key="2">
    <source>
        <dbReference type="EMBL" id="KAK4039345.1"/>
    </source>
</evidence>
<evidence type="ECO:0000256" key="1">
    <source>
        <dbReference type="SAM" id="MobiDB-lite"/>
    </source>
</evidence>
<proteinExistence type="predicted"/>
<accession>A0AAN6PG25</accession>
<gene>
    <name evidence="2" type="ORF">C8A01DRAFT_47139</name>
</gene>
<dbReference type="AlphaFoldDB" id="A0AAN6PG25"/>
<keyword evidence="3" id="KW-1185">Reference proteome</keyword>
<organism evidence="2 3">
    <name type="scientific">Parachaetomium inaequale</name>
    <dbReference type="NCBI Taxonomy" id="2588326"/>
    <lineage>
        <taxon>Eukaryota</taxon>
        <taxon>Fungi</taxon>
        <taxon>Dikarya</taxon>
        <taxon>Ascomycota</taxon>
        <taxon>Pezizomycotina</taxon>
        <taxon>Sordariomycetes</taxon>
        <taxon>Sordariomycetidae</taxon>
        <taxon>Sordariales</taxon>
        <taxon>Chaetomiaceae</taxon>
        <taxon>Parachaetomium</taxon>
    </lineage>
</organism>